<comment type="subcellular location">
    <subcellularLocation>
        <location evidence="1">Membrane</location>
        <topology evidence="1">Multi-pass membrane protein</topology>
    </subcellularLocation>
</comment>
<dbReference type="PROSITE" id="PS50893">
    <property type="entry name" value="ABC_TRANSPORTER_2"/>
    <property type="match status" value="1"/>
</dbReference>
<keyword evidence="6" id="KW-0067">ATP-binding</keyword>
<dbReference type="GO" id="GO:0005524">
    <property type="term" value="F:ATP binding"/>
    <property type="evidence" value="ECO:0007669"/>
    <property type="project" value="UniProtKB-KW"/>
</dbReference>
<dbReference type="Proteomes" id="UP000186922">
    <property type="component" value="Unassembled WGS sequence"/>
</dbReference>
<sequence>MADHIRRSFGNRKSKTDNRLTISPTDLNAQTRSVSEYDLPSVTYWKPEDDFAAPYYLNSALPVSTPELRIQVETPPNSPPLRDSSLGQVDQSPLTSDATSEFEYSNNFVQRGSVFQPFHKVVLCWDKLNAFVLSPEERLPFVKKSKLHPTYIAQPLRNVSGVAYAGNTVAVIGPTGAGKTALLNVLSGQYSKKNLKVDGQICVNNETASLSALRAFVYVPSETVFSTCLTVKEHLTFHAYLRNEQCYFTTEKDTLVLDMIKAVNLTSISDHRLDHDISTLQLRQVCIATACLTNPAAIFLDEPLANLDAEEAEHVGRLLKAMAIQGKIVMCSLTRPTSEVFGLFDHVALMHKSRMAFYGSMDEVGRFFASVLHIWSTAYNPADHYVRAVSTDADKADRICEQYLMSDVYDTIRRKLENTARLARVHNKAKKMGVTSKTKTDWVYQLKTLLGRRTKGLRRSTVEIKAPFALYAFLGIVLGMTFLPQDYSDMAGVENINGAIFLLAFFLSWLPLCSIKPVFFPQLTLLQIETRFKPIYRFSAFYLSHILLAVPLQAILAVTLMTVSYWLVGLAPSAVSFLAACGIGVLIANAGQAFAFLLASCVFQQPKWRIPVIFLLGVPSTLLAGYLPRLRTMPEWLRPFSYLSWLRYGFQALMRNQWNIVSINEFVALRHACDEDSEDCEELLGTRRFNATWNEEVRFVLKDYGLSMDLSEQQDDVAFNSAMLVCFILLFHFLAVVALWRKPSR</sequence>
<feature type="region of interest" description="Disordered" evidence="9">
    <location>
        <begin position="71"/>
        <end position="92"/>
    </location>
</feature>
<evidence type="ECO:0000313" key="12">
    <source>
        <dbReference type="EMBL" id="GAU95110.1"/>
    </source>
</evidence>
<reference evidence="12 13" key="1">
    <citation type="journal article" date="2016" name="Nat. Commun.">
        <title>Extremotolerant tardigrade genome and improved radiotolerance of human cultured cells by tardigrade-unique protein.</title>
        <authorList>
            <person name="Hashimoto T."/>
            <person name="Horikawa D.D."/>
            <person name="Saito Y."/>
            <person name="Kuwahara H."/>
            <person name="Kozuka-Hata H."/>
            <person name="Shin-I T."/>
            <person name="Minakuchi Y."/>
            <person name="Ohishi K."/>
            <person name="Motoyama A."/>
            <person name="Aizu T."/>
            <person name="Enomoto A."/>
            <person name="Kondo K."/>
            <person name="Tanaka S."/>
            <person name="Hara Y."/>
            <person name="Koshikawa S."/>
            <person name="Sagara H."/>
            <person name="Miura T."/>
            <person name="Yokobori S."/>
            <person name="Miyagawa K."/>
            <person name="Suzuki Y."/>
            <person name="Kubo T."/>
            <person name="Oyama M."/>
            <person name="Kohara Y."/>
            <person name="Fujiyama A."/>
            <person name="Arakawa K."/>
            <person name="Katayama T."/>
            <person name="Toyoda A."/>
            <person name="Kunieda T."/>
        </authorList>
    </citation>
    <scope>NUCLEOTIDE SEQUENCE [LARGE SCALE GENOMIC DNA]</scope>
    <source>
        <strain evidence="12 13">YOKOZUNA-1</strain>
    </source>
</reference>
<evidence type="ECO:0000256" key="7">
    <source>
        <dbReference type="ARBA" id="ARBA00022989"/>
    </source>
</evidence>
<evidence type="ECO:0000256" key="4">
    <source>
        <dbReference type="ARBA" id="ARBA00022692"/>
    </source>
</evidence>
<dbReference type="GO" id="GO:0140359">
    <property type="term" value="F:ABC-type transporter activity"/>
    <property type="evidence" value="ECO:0007669"/>
    <property type="project" value="InterPro"/>
</dbReference>
<comment type="caution">
    <text evidence="12">The sequence shown here is derived from an EMBL/GenBank/DDBJ whole genome shotgun (WGS) entry which is preliminary data.</text>
</comment>
<organism evidence="12 13">
    <name type="scientific">Ramazzottius varieornatus</name>
    <name type="common">Water bear</name>
    <name type="synonym">Tardigrade</name>
    <dbReference type="NCBI Taxonomy" id="947166"/>
    <lineage>
        <taxon>Eukaryota</taxon>
        <taxon>Metazoa</taxon>
        <taxon>Ecdysozoa</taxon>
        <taxon>Tardigrada</taxon>
        <taxon>Eutardigrada</taxon>
        <taxon>Parachela</taxon>
        <taxon>Hypsibioidea</taxon>
        <taxon>Ramazzottiidae</taxon>
        <taxon>Ramazzottius</taxon>
    </lineage>
</organism>
<dbReference type="SUPFAM" id="SSF52540">
    <property type="entry name" value="P-loop containing nucleoside triphosphate hydrolases"/>
    <property type="match status" value="1"/>
</dbReference>
<evidence type="ECO:0000259" key="11">
    <source>
        <dbReference type="PROSITE" id="PS50893"/>
    </source>
</evidence>
<dbReference type="Pfam" id="PF00005">
    <property type="entry name" value="ABC_tran"/>
    <property type="match status" value="1"/>
</dbReference>
<dbReference type="InterPro" id="IPR003439">
    <property type="entry name" value="ABC_transporter-like_ATP-bd"/>
</dbReference>
<evidence type="ECO:0000256" key="9">
    <source>
        <dbReference type="SAM" id="MobiDB-lite"/>
    </source>
</evidence>
<feature type="transmembrane region" description="Helical" evidence="10">
    <location>
        <begin position="496"/>
        <end position="519"/>
    </location>
</feature>
<dbReference type="InterPro" id="IPR013525">
    <property type="entry name" value="ABC2_TM"/>
</dbReference>
<evidence type="ECO:0000256" key="5">
    <source>
        <dbReference type="ARBA" id="ARBA00022741"/>
    </source>
</evidence>
<evidence type="ECO:0000256" key="8">
    <source>
        <dbReference type="ARBA" id="ARBA00023136"/>
    </source>
</evidence>
<dbReference type="InterPro" id="IPR027417">
    <property type="entry name" value="P-loop_NTPase"/>
</dbReference>
<dbReference type="OrthoDB" id="66620at2759"/>
<dbReference type="PANTHER" id="PTHR48041:SF139">
    <property type="entry name" value="PROTEIN SCARLET"/>
    <property type="match status" value="1"/>
</dbReference>
<dbReference type="GO" id="GO:0005886">
    <property type="term" value="C:plasma membrane"/>
    <property type="evidence" value="ECO:0007669"/>
    <property type="project" value="TreeGrafter"/>
</dbReference>
<dbReference type="PANTHER" id="PTHR48041">
    <property type="entry name" value="ABC TRANSPORTER G FAMILY MEMBER 28"/>
    <property type="match status" value="1"/>
</dbReference>
<dbReference type="AlphaFoldDB" id="A0A1D1V2M2"/>
<dbReference type="InterPro" id="IPR050352">
    <property type="entry name" value="ABCG_transporters"/>
</dbReference>
<accession>A0A1D1V2M2</accession>
<feature type="transmembrane region" description="Helical" evidence="10">
    <location>
        <begin position="717"/>
        <end position="740"/>
    </location>
</feature>
<dbReference type="STRING" id="947166.A0A1D1V2M2"/>
<evidence type="ECO:0000256" key="10">
    <source>
        <dbReference type="SAM" id="Phobius"/>
    </source>
</evidence>
<dbReference type="Pfam" id="PF01061">
    <property type="entry name" value="ABC2_membrane"/>
    <property type="match status" value="1"/>
</dbReference>
<dbReference type="Gene3D" id="3.40.50.300">
    <property type="entry name" value="P-loop containing nucleotide triphosphate hydrolases"/>
    <property type="match status" value="1"/>
</dbReference>
<feature type="domain" description="ABC transporter" evidence="11">
    <location>
        <begin position="137"/>
        <end position="377"/>
    </location>
</feature>
<evidence type="ECO:0000313" key="13">
    <source>
        <dbReference type="Proteomes" id="UP000186922"/>
    </source>
</evidence>
<feature type="transmembrane region" description="Helical" evidence="10">
    <location>
        <begin position="540"/>
        <end position="568"/>
    </location>
</feature>
<name>A0A1D1V2M2_RAMVA</name>
<evidence type="ECO:0000256" key="3">
    <source>
        <dbReference type="ARBA" id="ARBA00022448"/>
    </source>
</evidence>
<proteinExistence type="inferred from homology"/>
<keyword evidence="7 10" id="KW-1133">Transmembrane helix</keyword>
<keyword evidence="8 10" id="KW-0472">Membrane</keyword>
<keyword evidence="13" id="KW-1185">Reference proteome</keyword>
<dbReference type="InterPro" id="IPR003593">
    <property type="entry name" value="AAA+_ATPase"/>
</dbReference>
<evidence type="ECO:0000256" key="6">
    <source>
        <dbReference type="ARBA" id="ARBA00022840"/>
    </source>
</evidence>
<dbReference type="GO" id="GO:0016887">
    <property type="term" value="F:ATP hydrolysis activity"/>
    <property type="evidence" value="ECO:0007669"/>
    <property type="project" value="InterPro"/>
</dbReference>
<comment type="similarity">
    <text evidence="2">Belongs to the ABC transporter superfamily. ABCG family. Eye pigment precursor importer (TC 3.A.1.204) subfamily.</text>
</comment>
<dbReference type="EMBL" id="BDGG01000003">
    <property type="protein sequence ID" value="GAU95110.1"/>
    <property type="molecule type" value="Genomic_DNA"/>
</dbReference>
<dbReference type="SMART" id="SM00382">
    <property type="entry name" value="AAA"/>
    <property type="match status" value="1"/>
</dbReference>
<feature type="transmembrane region" description="Helical" evidence="10">
    <location>
        <begin position="574"/>
        <end position="598"/>
    </location>
</feature>
<evidence type="ECO:0000256" key="2">
    <source>
        <dbReference type="ARBA" id="ARBA00005814"/>
    </source>
</evidence>
<protein>
    <recommendedName>
        <fullName evidence="11">ABC transporter domain-containing protein</fullName>
    </recommendedName>
</protein>
<keyword evidence="5" id="KW-0547">Nucleotide-binding</keyword>
<feature type="transmembrane region" description="Helical" evidence="10">
    <location>
        <begin position="610"/>
        <end position="627"/>
    </location>
</feature>
<evidence type="ECO:0000256" key="1">
    <source>
        <dbReference type="ARBA" id="ARBA00004141"/>
    </source>
</evidence>
<keyword evidence="4 10" id="KW-0812">Transmembrane</keyword>
<keyword evidence="3" id="KW-0813">Transport</keyword>
<feature type="transmembrane region" description="Helical" evidence="10">
    <location>
        <begin position="462"/>
        <end position="484"/>
    </location>
</feature>
<feature type="region of interest" description="Disordered" evidence="9">
    <location>
        <begin position="1"/>
        <end position="27"/>
    </location>
</feature>
<gene>
    <name evidence="12" type="primary">RvY_06785-1</name>
    <name evidence="12" type="synonym">RvY_06785.1</name>
    <name evidence="12" type="ORF">RvY_06785</name>
</gene>